<evidence type="ECO:0000313" key="1">
    <source>
        <dbReference type="EMBL" id="QBP09436.1"/>
    </source>
</evidence>
<name>A0A132HLW5_9BURK</name>
<evidence type="ECO:0000313" key="2">
    <source>
        <dbReference type="Proteomes" id="UP000253772"/>
    </source>
</evidence>
<dbReference type="OrthoDB" id="8969218at2"/>
<proteinExistence type="predicted"/>
<dbReference type="RefSeq" id="WP_024570898.1">
    <property type="nucleotide sequence ID" value="NZ_CP037900.1"/>
</dbReference>
<dbReference type="AlphaFoldDB" id="A0A132HLW5"/>
<organism evidence="1 2">
    <name type="scientific">Cupriavidus metallidurans</name>
    <dbReference type="NCBI Taxonomy" id="119219"/>
    <lineage>
        <taxon>Bacteria</taxon>
        <taxon>Pseudomonadati</taxon>
        <taxon>Pseudomonadota</taxon>
        <taxon>Betaproteobacteria</taxon>
        <taxon>Burkholderiales</taxon>
        <taxon>Burkholderiaceae</taxon>
        <taxon>Cupriavidus</taxon>
    </lineage>
</organism>
<gene>
    <name evidence="1" type="ORF">DDF84_006535</name>
</gene>
<dbReference type="Proteomes" id="UP000253772">
    <property type="component" value="Chromosome c1"/>
</dbReference>
<protein>
    <submittedName>
        <fullName evidence="1">Uncharacterized protein</fullName>
    </submittedName>
</protein>
<dbReference type="EMBL" id="CP037900">
    <property type="protein sequence ID" value="QBP09436.1"/>
    <property type="molecule type" value="Genomic_DNA"/>
</dbReference>
<reference evidence="1 2" key="1">
    <citation type="submission" date="2019-03" db="EMBL/GenBank/DDBJ databases">
        <title>Comparative insights into the high quality Complete genome sequence of highly metal resistant Cupriavidus metallidurans strain BS1 isolated from a gold-copper mine.</title>
        <authorList>
            <person name="Mazhar H.S."/>
            <person name="Rensing C."/>
        </authorList>
    </citation>
    <scope>NUCLEOTIDE SEQUENCE [LARGE SCALE GENOMIC DNA]</scope>
    <source>
        <strain evidence="1 2">BS1</strain>
    </source>
</reference>
<accession>A0A132HLW5</accession>
<sequence length="143" mass="15699">MTAMVIQAEAIERSVVDASTDGPRESRPSKITEIAALIAAIAAGGATLVAVMSYQNAVMEEKLTAAVSPLATSIIEMDKRLTTSIGEMDKRLTNSIGEMDKRLTNSIGEMDKRLTGRLDQVDRRLHQMDQRMDRIQVGRRNVP</sequence>